<keyword evidence="2" id="KW-0238">DNA-binding</keyword>
<sequence length="259" mass="28881">MSEVVSPTPLYHRVYAVMRERIVNGYYPENIPVPSEAELAESFAVSRITIRKAMEILAAEGLVTRMRGRGTFVTDRAQRTQLNRTVVSNVNGLFSYLNAVGESTRLRVISLDRGEAPPRIARLMGMAPDAEVVRAIRVRELDGRPYSLSMAYLLPEIGVQISAEDMAHTTMIHLVQQAGASVEQVEQVLTATLADEHAAQHLGVPIGSPLMRLIRVFVDARLGPFYAAEILYCADRYEYRVSLKREPGKDFLLHDTPSE</sequence>
<dbReference type="InterPro" id="IPR028978">
    <property type="entry name" value="Chorismate_lyase_/UTRA_dom_sf"/>
</dbReference>
<dbReference type="GO" id="GO:0003700">
    <property type="term" value="F:DNA-binding transcription factor activity"/>
    <property type="evidence" value="ECO:0007669"/>
    <property type="project" value="InterPro"/>
</dbReference>
<dbReference type="PRINTS" id="PR00035">
    <property type="entry name" value="HTHGNTR"/>
</dbReference>
<proteinExistence type="predicted"/>
<dbReference type="STRING" id="65735.SAMN04488075_2181"/>
<keyword evidence="3" id="KW-0804">Transcription</keyword>
<evidence type="ECO:0000259" key="4">
    <source>
        <dbReference type="PROSITE" id="PS50949"/>
    </source>
</evidence>
<protein>
    <submittedName>
        <fullName evidence="5">GntR family transcriptional regulator</fullName>
    </submittedName>
</protein>
<dbReference type="Proteomes" id="UP000199125">
    <property type="component" value="Unassembled WGS sequence"/>
</dbReference>
<gene>
    <name evidence="5" type="ORF">SAMN04488075_2181</name>
</gene>
<dbReference type="FunFam" id="1.10.10.10:FF:000079">
    <property type="entry name" value="GntR family transcriptional regulator"/>
    <property type="match status" value="1"/>
</dbReference>
<evidence type="ECO:0000313" key="6">
    <source>
        <dbReference type="Proteomes" id="UP000199125"/>
    </source>
</evidence>
<dbReference type="SMART" id="SM00866">
    <property type="entry name" value="UTRA"/>
    <property type="match status" value="1"/>
</dbReference>
<accession>A0A1H6MPT0</accession>
<dbReference type="AlphaFoldDB" id="A0A1H6MPT0"/>
<dbReference type="InterPro" id="IPR050679">
    <property type="entry name" value="Bact_HTH_transcr_reg"/>
</dbReference>
<feature type="domain" description="HTH gntR-type" evidence="4">
    <location>
        <begin position="8"/>
        <end position="76"/>
    </location>
</feature>
<evidence type="ECO:0000256" key="2">
    <source>
        <dbReference type="ARBA" id="ARBA00023125"/>
    </source>
</evidence>
<dbReference type="InterPro" id="IPR011663">
    <property type="entry name" value="UTRA"/>
</dbReference>
<dbReference type="SUPFAM" id="SSF46785">
    <property type="entry name" value="Winged helix' DNA-binding domain"/>
    <property type="match status" value="1"/>
</dbReference>
<dbReference type="Gene3D" id="1.10.10.10">
    <property type="entry name" value="Winged helix-like DNA-binding domain superfamily/Winged helix DNA-binding domain"/>
    <property type="match status" value="1"/>
</dbReference>
<dbReference type="GO" id="GO:0003677">
    <property type="term" value="F:DNA binding"/>
    <property type="evidence" value="ECO:0007669"/>
    <property type="project" value="UniProtKB-KW"/>
</dbReference>
<keyword evidence="6" id="KW-1185">Reference proteome</keyword>
<evidence type="ECO:0000313" key="5">
    <source>
        <dbReference type="EMBL" id="SEH99699.1"/>
    </source>
</evidence>
<keyword evidence="1" id="KW-0805">Transcription regulation</keyword>
<evidence type="ECO:0000256" key="3">
    <source>
        <dbReference type="ARBA" id="ARBA00023163"/>
    </source>
</evidence>
<dbReference type="PROSITE" id="PS50949">
    <property type="entry name" value="HTH_GNTR"/>
    <property type="match status" value="1"/>
</dbReference>
<dbReference type="InterPro" id="IPR000524">
    <property type="entry name" value="Tscrpt_reg_HTH_GntR"/>
</dbReference>
<dbReference type="InterPro" id="IPR036388">
    <property type="entry name" value="WH-like_DNA-bd_sf"/>
</dbReference>
<dbReference type="PANTHER" id="PTHR44846:SF1">
    <property type="entry name" value="MANNOSYL-D-GLYCERATE TRANSPORT_METABOLISM SYSTEM REPRESSOR MNGR-RELATED"/>
    <property type="match status" value="1"/>
</dbReference>
<reference evidence="6" key="1">
    <citation type="submission" date="2016-10" db="EMBL/GenBank/DDBJ databases">
        <authorList>
            <person name="Varghese N."/>
            <person name="Submissions S."/>
        </authorList>
    </citation>
    <scope>NUCLEOTIDE SEQUENCE [LARGE SCALE GENOMIC DNA]</scope>
    <source>
        <strain evidence="6">DSM 11593</strain>
    </source>
</reference>
<dbReference type="RefSeq" id="WP_177172544.1">
    <property type="nucleotide sequence ID" value="NZ_FNXG01000003.1"/>
</dbReference>
<dbReference type="Pfam" id="PF07702">
    <property type="entry name" value="UTRA"/>
    <property type="match status" value="1"/>
</dbReference>
<dbReference type="InterPro" id="IPR036390">
    <property type="entry name" value="WH_DNA-bd_sf"/>
</dbReference>
<dbReference type="Gene3D" id="3.40.1410.10">
    <property type="entry name" value="Chorismate lyase-like"/>
    <property type="match status" value="1"/>
</dbReference>
<dbReference type="GO" id="GO:0045892">
    <property type="term" value="P:negative regulation of DNA-templated transcription"/>
    <property type="evidence" value="ECO:0007669"/>
    <property type="project" value="TreeGrafter"/>
</dbReference>
<name>A0A1H6MPT0_9RHOB</name>
<dbReference type="PANTHER" id="PTHR44846">
    <property type="entry name" value="MANNOSYL-D-GLYCERATE TRANSPORT/METABOLISM SYSTEM REPRESSOR MNGR-RELATED"/>
    <property type="match status" value="1"/>
</dbReference>
<organism evidence="5 6">
    <name type="scientific">Paracoccus alkenifer</name>
    <dbReference type="NCBI Taxonomy" id="65735"/>
    <lineage>
        <taxon>Bacteria</taxon>
        <taxon>Pseudomonadati</taxon>
        <taxon>Pseudomonadota</taxon>
        <taxon>Alphaproteobacteria</taxon>
        <taxon>Rhodobacterales</taxon>
        <taxon>Paracoccaceae</taxon>
        <taxon>Paracoccus</taxon>
    </lineage>
</organism>
<dbReference type="EMBL" id="FNXG01000003">
    <property type="protein sequence ID" value="SEH99699.1"/>
    <property type="molecule type" value="Genomic_DNA"/>
</dbReference>
<dbReference type="SUPFAM" id="SSF64288">
    <property type="entry name" value="Chorismate lyase-like"/>
    <property type="match status" value="1"/>
</dbReference>
<dbReference type="Pfam" id="PF00392">
    <property type="entry name" value="GntR"/>
    <property type="match status" value="1"/>
</dbReference>
<evidence type="ECO:0000256" key="1">
    <source>
        <dbReference type="ARBA" id="ARBA00023015"/>
    </source>
</evidence>
<dbReference type="SMART" id="SM00345">
    <property type="entry name" value="HTH_GNTR"/>
    <property type="match status" value="1"/>
</dbReference>
<dbReference type="CDD" id="cd07377">
    <property type="entry name" value="WHTH_GntR"/>
    <property type="match status" value="1"/>
</dbReference>